<dbReference type="NCBIfam" id="TIGR00121">
    <property type="entry name" value="birA_ligase"/>
    <property type="match status" value="1"/>
</dbReference>
<dbReference type="PROSITE" id="PS51733">
    <property type="entry name" value="BPL_LPL_CATALYTIC"/>
    <property type="match status" value="1"/>
</dbReference>
<dbReference type="GO" id="GO:0005524">
    <property type="term" value="F:ATP binding"/>
    <property type="evidence" value="ECO:0007669"/>
    <property type="project" value="UniProtKB-KW"/>
</dbReference>
<dbReference type="InterPro" id="IPR004143">
    <property type="entry name" value="BPL_LPL_catalytic"/>
</dbReference>
<dbReference type="HAMAP" id="MF_00978">
    <property type="entry name" value="Bifunct_BirA"/>
    <property type="match status" value="1"/>
</dbReference>
<dbReference type="Pfam" id="PF03099">
    <property type="entry name" value="BPL_LplA_LipB"/>
    <property type="match status" value="1"/>
</dbReference>
<dbReference type="InterPro" id="IPR045864">
    <property type="entry name" value="aa-tRNA-synth_II/BPL/LPL"/>
</dbReference>
<dbReference type="InterPro" id="IPR036390">
    <property type="entry name" value="WH_DNA-bd_sf"/>
</dbReference>
<comment type="caution">
    <text evidence="5">The sequence shown here is derived from an EMBL/GenBank/DDBJ whole genome shotgun (WGS) entry which is preliminary data.</text>
</comment>
<organism evidence="5 6">
    <name type="scientific">Candidatus Nitrosotenuis uzonensis</name>
    <dbReference type="NCBI Taxonomy" id="1407055"/>
    <lineage>
        <taxon>Archaea</taxon>
        <taxon>Nitrososphaerota</taxon>
        <taxon>Candidatus Nitrosotenuis</taxon>
    </lineage>
</organism>
<dbReference type="RefSeq" id="WP_205099919.1">
    <property type="nucleotide sequence ID" value="NZ_CAJNAQ010000005.1"/>
</dbReference>
<dbReference type="Gene3D" id="1.10.10.10">
    <property type="entry name" value="Winged helix-like DNA-binding domain superfamily/Winged helix DNA-binding domain"/>
    <property type="match status" value="1"/>
</dbReference>
<evidence type="ECO:0000256" key="1">
    <source>
        <dbReference type="ARBA" id="ARBA00022598"/>
    </source>
</evidence>
<dbReference type="InterPro" id="IPR004408">
    <property type="entry name" value="Biotin_CoA_COase_ligase"/>
</dbReference>
<dbReference type="InterPro" id="IPR008988">
    <property type="entry name" value="Transcriptional_repressor_C"/>
</dbReference>
<dbReference type="Pfam" id="PF08279">
    <property type="entry name" value="HTH_11"/>
    <property type="match status" value="1"/>
</dbReference>
<dbReference type="Gene3D" id="3.30.930.10">
    <property type="entry name" value="Bira Bifunctional Protein, Domain 2"/>
    <property type="match status" value="1"/>
</dbReference>
<dbReference type="Gene3D" id="2.30.30.100">
    <property type="match status" value="1"/>
</dbReference>
<sequence length="329" mass="36433">MLYTLDENAGLVKVLQFLKAHKLEYLSGEDLSEVLRISRVAIWKHIKKIQSLGYKIESKQNLGYRLVETTDKILPWEIAESLKTKTLGRKIYYFDSVDSTQNFAMRLAKTDSGSVVIAESQTSGKGRLGRKWISPKGGIWMSIVLHPDIDVSKITLVPIAAAVALANAIEKTLALKTELKWPNDITLNGKKIAGIIIDASIESSKIDNIVLGIGINYNVNPAEIEKKIRTKANYYGVGTLVKNYKQKPAKLVRSFLEELERILRLLADGKSQLIITQWTKRSSTIGKNVTVSGTTGIATGRAVRIDDDGSLVLKQRTGYARISAGDISY</sequence>
<dbReference type="InterPro" id="IPR013196">
    <property type="entry name" value="HTH_11"/>
</dbReference>
<evidence type="ECO:0000256" key="3">
    <source>
        <dbReference type="ARBA" id="ARBA00022840"/>
    </source>
</evidence>
<dbReference type="GO" id="GO:0004077">
    <property type="term" value="F:biotin--[biotin carboxyl-carrier protein] ligase activity"/>
    <property type="evidence" value="ECO:0007669"/>
    <property type="project" value="InterPro"/>
</dbReference>
<dbReference type="AlphaFoldDB" id="A0A812F5U9"/>
<dbReference type="GO" id="GO:0005737">
    <property type="term" value="C:cytoplasm"/>
    <property type="evidence" value="ECO:0007669"/>
    <property type="project" value="TreeGrafter"/>
</dbReference>
<keyword evidence="1 5" id="KW-0436">Ligase</keyword>
<dbReference type="SUPFAM" id="SSF55681">
    <property type="entry name" value="Class II aaRS and biotin synthetases"/>
    <property type="match status" value="1"/>
</dbReference>
<accession>A0A812F5U9</accession>
<dbReference type="PANTHER" id="PTHR12835:SF5">
    <property type="entry name" value="BIOTIN--PROTEIN LIGASE"/>
    <property type="match status" value="1"/>
</dbReference>
<feature type="domain" description="BPL/LPL catalytic" evidence="4">
    <location>
        <begin position="76"/>
        <end position="267"/>
    </location>
</feature>
<name>A0A812F5U9_9ARCH</name>
<proteinExistence type="inferred from homology"/>
<keyword evidence="2" id="KW-0547">Nucleotide-binding</keyword>
<dbReference type="Pfam" id="PF02237">
    <property type="entry name" value="BPL_C"/>
    <property type="match status" value="1"/>
</dbReference>
<dbReference type="SUPFAM" id="SSF46785">
    <property type="entry name" value="Winged helix' DNA-binding domain"/>
    <property type="match status" value="1"/>
</dbReference>
<dbReference type="InterPro" id="IPR030855">
    <property type="entry name" value="Bifunct_BirA"/>
</dbReference>
<gene>
    <name evidence="5" type="ORF">NUZ5A_50759</name>
</gene>
<evidence type="ECO:0000313" key="5">
    <source>
        <dbReference type="EMBL" id="CAE6498205.1"/>
    </source>
</evidence>
<dbReference type="SUPFAM" id="SSF50037">
    <property type="entry name" value="C-terminal domain of transcriptional repressors"/>
    <property type="match status" value="1"/>
</dbReference>
<protein>
    <submittedName>
        <fullName evidence="5">Biotin--acetyl-CoA-carboxylase ligase</fullName>
    </submittedName>
</protein>
<dbReference type="EMBL" id="CAJNAQ010000005">
    <property type="protein sequence ID" value="CAE6498205.1"/>
    <property type="molecule type" value="Genomic_DNA"/>
</dbReference>
<dbReference type="GO" id="GO:0006355">
    <property type="term" value="P:regulation of DNA-templated transcription"/>
    <property type="evidence" value="ECO:0007669"/>
    <property type="project" value="InterPro"/>
</dbReference>
<reference evidence="5" key="1">
    <citation type="submission" date="2021-02" db="EMBL/GenBank/DDBJ databases">
        <authorList>
            <person name="Han P."/>
        </authorList>
    </citation>
    <scope>NUCLEOTIDE SEQUENCE</scope>
    <source>
        <strain evidence="5">Candidatus Nitrosotenuis uzonensis 5A</strain>
    </source>
</reference>
<keyword evidence="3" id="KW-0067">ATP-binding</keyword>
<dbReference type="PANTHER" id="PTHR12835">
    <property type="entry name" value="BIOTIN PROTEIN LIGASE"/>
    <property type="match status" value="1"/>
</dbReference>
<dbReference type="Proteomes" id="UP000655759">
    <property type="component" value="Unassembled WGS sequence"/>
</dbReference>
<dbReference type="InterPro" id="IPR036388">
    <property type="entry name" value="WH-like_DNA-bd_sf"/>
</dbReference>
<evidence type="ECO:0000313" key="6">
    <source>
        <dbReference type="Proteomes" id="UP000655759"/>
    </source>
</evidence>
<evidence type="ECO:0000259" key="4">
    <source>
        <dbReference type="PROSITE" id="PS51733"/>
    </source>
</evidence>
<dbReference type="CDD" id="cd16442">
    <property type="entry name" value="BPL"/>
    <property type="match status" value="1"/>
</dbReference>
<dbReference type="InterPro" id="IPR003142">
    <property type="entry name" value="BPL_C"/>
</dbReference>
<evidence type="ECO:0000256" key="2">
    <source>
        <dbReference type="ARBA" id="ARBA00022741"/>
    </source>
</evidence>